<comment type="cofactor">
    <cofactor evidence="1">
        <name>Mg(2+)</name>
        <dbReference type="ChEBI" id="CHEBI:18420"/>
    </cofactor>
</comment>
<accession>A0A6N8THG8</accession>
<dbReference type="EC" id="2.7.1.180" evidence="2"/>
<proteinExistence type="predicted"/>
<dbReference type="PANTHER" id="PTHR30040:SF2">
    <property type="entry name" value="FAD:PROTEIN FMN TRANSFERASE"/>
    <property type="match status" value="1"/>
</dbReference>
<feature type="signal peptide" evidence="11">
    <location>
        <begin position="1"/>
        <end position="21"/>
    </location>
</feature>
<keyword evidence="6" id="KW-0479">Metal-binding</keyword>
<evidence type="ECO:0000313" key="12">
    <source>
        <dbReference type="EMBL" id="MXO02703.1"/>
    </source>
</evidence>
<evidence type="ECO:0000256" key="5">
    <source>
        <dbReference type="ARBA" id="ARBA00022679"/>
    </source>
</evidence>
<keyword evidence="7" id="KW-0274">FAD</keyword>
<protein>
    <recommendedName>
        <fullName evidence="3">FAD:protein FMN transferase</fullName>
        <ecNumber evidence="2">2.7.1.180</ecNumber>
    </recommendedName>
    <alternativeName>
        <fullName evidence="9">Flavin transferase</fullName>
    </alternativeName>
</protein>
<keyword evidence="4" id="KW-0285">Flavoprotein</keyword>
<name>A0A6N8THG8_SHIZO</name>
<dbReference type="Proteomes" id="UP000440304">
    <property type="component" value="Unassembled WGS sequence"/>
</dbReference>
<evidence type="ECO:0000256" key="11">
    <source>
        <dbReference type="SAM" id="SignalP"/>
    </source>
</evidence>
<gene>
    <name evidence="12" type="ORF">GR156_20515</name>
</gene>
<feature type="chain" id="PRO_5039919268" description="FAD:protein FMN transferase" evidence="11">
    <location>
        <begin position="22"/>
        <end position="291"/>
    </location>
</feature>
<dbReference type="GO" id="GO:0016740">
    <property type="term" value="F:transferase activity"/>
    <property type="evidence" value="ECO:0007669"/>
    <property type="project" value="UniProtKB-KW"/>
</dbReference>
<evidence type="ECO:0000256" key="4">
    <source>
        <dbReference type="ARBA" id="ARBA00022630"/>
    </source>
</evidence>
<evidence type="ECO:0000256" key="8">
    <source>
        <dbReference type="ARBA" id="ARBA00022842"/>
    </source>
</evidence>
<evidence type="ECO:0000256" key="3">
    <source>
        <dbReference type="ARBA" id="ARBA00016337"/>
    </source>
</evidence>
<dbReference type="EMBL" id="WUML01000028">
    <property type="protein sequence ID" value="MXO02703.1"/>
    <property type="molecule type" value="Genomic_DNA"/>
</dbReference>
<evidence type="ECO:0000256" key="2">
    <source>
        <dbReference type="ARBA" id="ARBA00011955"/>
    </source>
</evidence>
<dbReference type="InterPro" id="IPR024932">
    <property type="entry name" value="ApbE"/>
</dbReference>
<evidence type="ECO:0000313" key="13">
    <source>
        <dbReference type="Proteomes" id="UP000440304"/>
    </source>
</evidence>
<comment type="catalytic activity">
    <reaction evidence="10">
        <text>L-threonyl-[protein] + FAD = FMN-L-threonyl-[protein] + AMP + H(+)</text>
        <dbReference type="Rhea" id="RHEA:36847"/>
        <dbReference type="Rhea" id="RHEA-COMP:11060"/>
        <dbReference type="Rhea" id="RHEA-COMP:11061"/>
        <dbReference type="ChEBI" id="CHEBI:15378"/>
        <dbReference type="ChEBI" id="CHEBI:30013"/>
        <dbReference type="ChEBI" id="CHEBI:57692"/>
        <dbReference type="ChEBI" id="CHEBI:74257"/>
        <dbReference type="ChEBI" id="CHEBI:456215"/>
        <dbReference type="EC" id="2.7.1.180"/>
    </reaction>
</comment>
<dbReference type="Pfam" id="PF02424">
    <property type="entry name" value="ApbE"/>
    <property type="match status" value="1"/>
</dbReference>
<dbReference type="OrthoDB" id="9778595at2"/>
<reference evidence="12 13" key="1">
    <citation type="submission" date="2019-12" db="EMBL/GenBank/DDBJ databases">
        <title>Shinella granuli gen. nov., sp. nov., and proposal of the reclassification of Zoogloea ramigera ATCC 19623 as Shinella zoogloeoides sp. nov.</title>
        <authorList>
            <person name="Gao J."/>
        </authorList>
    </citation>
    <scope>NUCLEOTIDE SEQUENCE [LARGE SCALE GENOMIC DNA]</scope>
    <source>
        <strain evidence="12 13">DSM 287</strain>
    </source>
</reference>
<evidence type="ECO:0000256" key="6">
    <source>
        <dbReference type="ARBA" id="ARBA00022723"/>
    </source>
</evidence>
<dbReference type="InterPro" id="IPR003374">
    <property type="entry name" value="ApbE-like_sf"/>
</dbReference>
<keyword evidence="8" id="KW-0460">Magnesium</keyword>
<sequence>MKRRRFLFIAAAAAFGGPARAEITTWQADMFGGTVRIDLRGPRALSADVVRNVGATIAEVEAAASLFKPASALRRLNATGRLDEPPAILLDLCSLADDLYRRTDGRFDPTVQPLWRALAEGRDTADARAAIGWNRVRIGTPVRLDDGQALTFNGLAQGYAADRVRALLRKAGYNQALVEMGEYATIGGPFTVAVEDPAIGTVAVRRLTGNAIATSSPAAMRIGGSFHILGPKREVPCWSTISVEAESAALADGFSTAFCLMSADDIRKAMGKARDVMRVTAVDFAGDVSTF</sequence>
<comment type="caution">
    <text evidence="12">The sequence shown here is derived from an EMBL/GenBank/DDBJ whole genome shotgun (WGS) entry which is preliminary data.</text>
</comment>
<evidence type="ECO:0000256" key="1">
    <source>
        <dbReference type="ARBA" id="ARBA00001946"/>
    </source>
</evidence>
<evidence type="ECO:0000256" key="9">
    <source>
        <dbReference type="ARBA" id="ARBA00031306"/>
    </source>
</evidence>
<dbReference type="RefSeq" id="WP_160787924.1">
    <property type="nucleotide sequence ID" value="NZ_CP086612.1"/>
</dbReference>
<dbReference type="SUPFAM" id="SSF143631">
    <property type="entry name" value="ApbE-like"/>
    <property type="match status" value="1"/>
</dbReference>
<organism evidence="12 13">
    <name type="scientific">Shinella zoogloeoides</name>
    <name type="common">Crabtreella saccharophila</name>
    <dbReference type="NCBI Taxonomy" id="352475"/>
    <lineage>
        <taxon>Bacteria</taxon>
        <taxon>Pseudomonadati</taxon>
        <taxon>Pseudomonadota</taxon>
        <taxon>Alphaproteobacteria</taxon>
        <taxon>Hyphomicrobiales</taxon>
        <taxon>Rhizobiaceae</taxon>
        <taxon>Shinella</taxon>
    </lineage>
</organism>
<evidence type="ECO:0000256" key="10">
    <source>
        <dbReference type="ARBA" id="ARBA00048540"/>
    </source>
</evidence>
<dbReference type="GO" id="GO:0046872">
    <property type="term" value="F:metal ion binding"/>
    <property type="evidence" value="ECO:0007669"/>
    <property type="project" value="UniProtKB-KW"/>
</dbReference>
<dbReference type="Gene3D" id="3.10.520.10">
    <property type="entry name" value="ApbE-like domains"/>
    <property type="match status" value="1"/>
</dbReference>
<dbReference type="PANTHER" id="PTHR30040">
    <property type="entry name" value="THIAMINE BIOSYNTHESIS LIPOPROTEIN APBE"/>
    <property type="match status" value="1"/>
</dbReference>
<keyword evidence="5 12" id="KW-0808">Transferase</keyword>
<evidence type="ECO:0000256" key="7">
    <source>
        <dbReference type="ARBA" id="ARBA00022827"/>
    </source>
</evidence>
<keyword evidence="11" id="KW-0732">Signal</keyword>
<dbReference type="AlphaFoldDB" id="A0A6N8THG8"/>